<reference evidence="1 2" key="1">
    <citation type="submission" date="2018-03" db="EMBL/GenBank/DDBJ databases">
        <title>Genome sequence of Clostridium vincentii DSM 10228.</title>
        <authorList>
            <person name="Poehlein A."/>
            <person name="Daniel R."/>
        </authorList>
    </citation>
    <scope>NUCLEOTIDE SEQUENCE [LARGE SCALE GENOMIC DNA]</scope>
    <source>
        <strain evidence="1 2">DSM 10228</strain>
    </source>
</reference>
<dbReference type="Gene3D" id="3.40.630.30">
    <property type="match status" value="1"/>
</dbReference>
<dbReference type="AlphaFoldDB" id="A0A2T0B8J6"/>
<dbReference type="EMBL" id="PVXQ01000048">
    <property type="protein sequence ID" value="PRR80204.1"/>
    <property type="molecule type" value="Genomic_DNA"/>
</dbReference>
<protein>
    <recommendedName>
        <fullName evidence="3">N-acetyltransferase domain-containing protein</fullName>
    </recommendedName>
</protein>
<dbReference type="RefSeq" id="WP_106060990.1">
    <property type="nucleotide sequence ID" value="NZ_PVXQ01000048.1"/>
</dbReference>
<evidence type="ECO:0000313" key="2">
    <source>
        <dbReference type="Proteomes" id="UP000239471"/>
    </source>
</evidence>
<dbReference type="InterPro" id="IPR016181">
    <property type="entry name" value="Acyl_CoA_acyltransferase"/>
</dbReference>
<dbReference type="SUPFAM" id="SSF55729">
    <property type="entry name" value="Acyl-CoA N-acyltransferases (Nat)"/>
    <property type="match status" value="1"/>
</dbReference>
<accession>A0A2T0B8J6</accession>
<proteinExistence type="predicted"/>
<name>A0A2T0B8J6_9CLOT</name>
<keyword evidence="2" id="KW-1185">Reference proteome</keyword>
<evidence type="ECO:0008006" key="3">
    <source>
        <dbReference type="Google" id="ProtNLM"/>
    </source>
</evidence>
<dbReference type="OrthoDB" id="2242710at2"/>
<comment type="caution">
    <text evidence="1">The sequence shown here is derived from an EMBL/GenBank/DDBJ whole genome shotgun (WGS) entry which is preliminary data.</text>
</comment>
<sequence>MERVCIEKCEEKEVISLKKKYKLKLWWAGDRCFKVKMDGAVVALLEAELSEDESIIDIDNFEVFKKKNKIGSEIVKELKNTNFDMCLYVNSKGSRRFWERHGFKAQDDGTGVTKHYYFKDTEDNFINENIESTSVK</sequence>
<gene>
    <name evidence="1" type="ORF">CLVI_31060</name>
</gene>
<evidence type="ECO:0000313" key="1">
    <source>
        <dbReference type="EMBL" id="PRR80204.1"/>
    </source>
</evidence>
<organism evidence="1 2">
    <name type="scientific">Clostridium vincentii</name>
    <dbReference type="NCBI Taxonomy" id="52704"/>
    <lineage>
        <taxon>Bacteria</taxon>
        <taxon>Bacillati</taxon>
        <taxon>Bacillota</taxon>
        <taxon>Clostridia</taxon>
        <taxon>Eubacteriales</taxon>
        <taxon>Clostridiaceae</taxon>
        <taxon>Clostridium</taxon>
    </lineage>
</organism>
<dbReference type="Proteomes" id="UP000239471">
    <property type="component" value="Unassembled WGS sequence"/>
</dbReference>